<proteinExistence type="predicted"/>
<dbReference type="Proteomes" id="UP000702425">
    <property type="component" value="Unassembled WGS sequence"/>
</dbReference>
<protein>
    <submittedName>
        <fullName evidence="1">Uncharacterized protein</fullName>
    </submittedName>
</protein>
<evidence type="ECO:0000313" key="2">
    <source>
        <dbReference type="Proteomes" id="UP000702425"/>
    </source>
</evidence>
<comment type="caution">
    <text evidence="1">The sequence shown here is derived from an EMBL/GenBank/DDBJ whole genome shotgun (WGS) entry which is preliminary data.</text>
</comment>
<organism evidence="1 2">
    <name type="scientific">Microcoleus asticus IPMA8</name>
    <dbReference type="NCBI Taxonomy" id="2563858"/>
    <lineage>
        <taxon>Bacteria</taxon>
        <taxon>Bacillati</taxon>
        <taxon>Cyanobacteriota</taxon>
        <taxon>Cyanophyceae</taxon>
        <taxon>Oscillatoriophycideae</taxon>
        <taxon>Oscillatoriales</taxon>
        <taxon>Microcoleaceae</taxon>
        <taxon>Microcoleus</taxon>
        <taxon>Microcoleus asticus</taxon>
    </lineage>
</organism>
<gene>
    <name evidence="1" type="ORF">E5S67_04509</name>
</gene>
<name>A0ABX2D266_9CYAN</name>
<dbReference type="RefSeq" id="WP_172190610.1">
    <property type="nucleotide sequence ID" value="NZ_CAWPPK010000314.1"/>
</dbReference>
<dbReference type="EMBL" id="SRRZ01000096">
    <property type="protein sequence ID" value="NQE36744.1"/>
    <property type="molecule type" value="Genomic_DNA"/>
</dbReference>
<reference evidence="1 2" key="1">
    <citation type="journal article" date="2020" name="Sci. Rep.">
        <title>A novel cyanobacterial geosmin producer, revising GeoA distribution and dispersion patterns in Bacteria.</title>
        <authorList>
            <person name="Churro C."/>
            <person name="Semedo-Aguiar A.P."/>
            <person name="Silva A.D."/>
            <person name="Pereira-Leal J.B."/>
            <person name="Leite R.B."/>
        </authorList>
    </citation>
    <scope>NUCLEOTIDE SEQUENCE [LARGE SCALE GENOMIC DNA]</scope>
    <source>
        <strain evidence="1 2">IPMA8</strain>
    </source>
</reference>
<keyword evidence="2" id="KW-1185">Reference proteome</keyword>
<accession>A0ABX2D266</accession>
<sequence>MVKAQVKLIMLRFGVLSLETQRKETEIFQQTTQQTTEQKTDAEIGQFKNETHSCPEDN</sequence>
<evidence type="ECO:0000313" key="1">
    <source>
        <dbReference type="EMBL" id="NQE36744.1"/>
    </source>
</evidence>